<evidence type="ECO:0000313" key="4">
    <source>
        <dbReference type="Proteomes" id="UP000270034"/>
    </source>
</evidence>
<keyword evidence="1" id="KW-0808">Transferase</keyword>
<dbReference type="Proteomes" id="UP000270034">
    <property type="component" value="Chromosome"/>
</dbReference>
<dbReference type="AlphaFoldDB" id="A0A252BHJ1"/>
<reference evidence="1 4" key="2">
    <citation type="submission" date="2018-02" db="EMBL/GenBank/DDBJ databases">
        <title>Acetobacter orientalis genome.</title>
        <authorList>
            <person name="Nakashima N."/>
            <person name="Tamura T."/>
        </authorList>
    </citation>
    <scope>NUCLEOTIDE SEQUENCE [LARGE SCALE GENOMIC DNA]</scope>
    <source>
        <strain evidence="1 4">FAN1</strain>
    </source>
</reference>
<proteinExistence type="predicted"/>
<name>A0A252BHJ1_9PROT</name>
<sequence>MSKTVITLKQAESPNKQAMLDLLDGLRGQVESGDVISLVALAAHPDKEFSNYSAGELGSLETIGMLERHKLSLMLKLS</sequence>
<organism evidence="2 3">
    <name type="scientific">Acetobacter orientalis</name>
    <dbReference type="NCBI Taxonomy" id="146474"/>
    <lineage>
        <taxon>Bacteria</taxon>
        <taxon>Pseudomonadati</taxon>
        <taxon>Pseudomonadota</taxon>
        <taxon>Alphaproteobacteria</taxon>
        <taxon>Acetobacterales</taxon>
        <taxon>Acetobacteraceae</taxon>
        <taxon>Acetobacter</taxon>
    </lineage>
</organism>
<dbReference type="EMBL" id="AP018515">
    <property type="protein sequence ID" value="BBC81305.1"/>
    <property type="molecule type" value="Genomic_DNA"/>
</dbReference>
<evidence type="ECO:0000313" key="1">
    <source>
        <dbReference type="EMBL" id="BBC81305.1"/>
    </source>
</evidence>
<reference evidence="2 3" key="1">
    <citation type="submission" date="2014-06" db="EMBL/GenBank/DDBJ databases">
        <authorList>
            <person name="Ju J."/>
            <person name="Zhang J."/>
        </authorList>
    </citation>
    <scope>NUCLEOTIDE SEQUENCE [LARGE SCALE GENOMIC DNA]</scope>
    <source>
        <strain evidence="2">DmW_048</strain>
    </source>
</reference>
<dbReference type="GO" id="GO:0016740">
    <property type="term" value="F:transferase activity"/>
    <property type="evidence" value="ECO:0007669"/>
    <property type="project" value="UniProtKB-KW"/>
</dbReference>
<dbReference type="Proteomes" id="UP000194999">
    <property type="component" value="Unassembled WGS sequence"/>
</dbReference>
<dbReference type="RefSeq" id="WP_094754789.1">
    <property type="nucleotide sequence ID" value="NZ_JOOY01000005.1"/>
</dbReference>
<gene>
    <name evidence="1" type="ORF">AcetOrient_orf04475</name>
    <name evidence="2" type="ORF">HK15_08900</name>
</gene>
<protein>
    <submittedName>
        <fullName evidence="1">EpsIIB, putative glycosyltransferase</fullName>
    </submittedName>
</protein>
<dbReference type="EMBL" id="JOOY01000005">
    <property type="protein sequence ID" value="OUJ03873.1"/>
    <property type="molecule type" value="Genomic_DNA"/>
</dbReference>
<evidence type="ECO:0000313" key="3">
    <source>
        <dbReference type="Proteomes" id="UP000194999"/>
    </source>
</evidence>
<dbReference type="KEGG" id="aot:AcetOri_orf04475"/>
<accession>A0A252BHJ1</accession>
<evidence type="ECO:0000313" key="2">
    <source>
        <dbReference type="EMBL" id="OUJ03873.1"/>
    </source>
</evidence>